<protein>
    <recommendedName>
        <fullName evidence="5">U3 small nucleolar RNA-associated protein 11</fullName>
        <shortName evidence="5">U3 snoRNA-associated protein 11</shortName>
    </recommendedName>
</protein>
<dbReference type="GO" id="GO:0032040">
    <property type="term" value="C:small-subunit processome"/>
    <property type="evidence" value="ECO:0007669"/>
    <property type="project" value="UniProtKB-UniRule"/>
</dbReference>
<dbReference type="EMBL" id="HBIP01018944">
    <property type="protein sequence ID" value="CAE0496149.1"/>
    <property type="molecule type" value="Transcribed_RNA"/>
</dbReference>
<dbReference type="AlphaFoldDB" id="A0A7S3QXA6"/>
<reference evidence="7" key="1">
    <citation type="submission" date="2021-01" db="EMBL/GenBank/DDBJ databases">
        <authorList>
            <person name="Corre E."/>
            <person name="Pelletier E."/>
            <person name="Niang G."/>
            <person name="Scheremetjew M."/>
            <person name="Finn R."/>
            <person name="Kale V."/>
            <person name="Holt S."/>
            <person name="Cochrane G."/>
            <person name="Meng A."/>
            <person name="Brown T."/>
            <person name="Cohen L."/>
        </authorList>
    </citation>
    <scope>NUCLEOTIDE SEQUENCE</scope>
    <source>
        <strain evidence="7">CCMP1320</strain>
    </source>
</reference>
<comment type="subcellular location">
    <subcellularLocation>
        <location evidence="1 5">Nucleus</location>
        <location evidence="1 5">Nucleolus</location>
    </subcellularLocation>
</comment>
<dbReference type="PANTHER" id="PTHR12838:SF0">
    <property type="entry name" value="U3 SMALL NUCLEOLAR RNA-ASSOCIATED PROTEIN 11-RELATED"/>
    <property type="match status" value="1"/>
</dbReference>
<evidence type="ECO:0000256" key="6">
    <source>
        <dbReference type="SAM" id="MobiDB-lite"/>
    </source>
</evidence>
<proteinExistence type="inferred from homology"/>
<comment type="similarity">
    <text evidence="2 5">Belongs to the UTP11 family.</text>
</comment>
<dbReference type="InterPro" id="IPR007144">
    <property type="entry name" value="SSU_processome_Utp11"/>
</dbReference>
<feature type="compositionally biased region" description="Basic and acidic residues" evidence="6">
    <location>
        <begin position="236"/>
        <end position="249"/>
    </location>
</feature>
<feature type="region of interest" description="Disordered" evidence="6">
    <location>
        <begin position="224"/>
        <end position="264"/>
    </location>
</feature>
<evidence type="ECO:0000256" key="1">
    <source>
        <dbReference type="ARBA" id="ARBA00004604"/>
    </source>
</evidence>
<evidence type="ECO:0000256" key="5">
    <source>
        <dbReference type="PIRNR" id="PIRNR015952"/>
    </source>
</evidence>
<dbReference type="PIRSF" id="PIRSF015952">
    <property type="entry name" value="U3snoRNP11"/>
    <property type="match status" value="1"/>
</dbReference>
<comment type="function">
    <text evidence="5">Involved in nucleolar processing of pre-18S ribosomal RNA.</text>
</comment>
<dbReference type="GO" id="GO:0006364">
    <property type="term" value="P:rRNA processing"/>
    <property type="evidence" value="ECO:0007669"/>
    <property type="project" value="UniProtKB-UniRule"/>
</dbReference>
<evidence type="ECO:0000256" key="2">
    <source>
        <dbReference type="ARBA" id="ARBA00008105"/>
    </source>
</evidence>
<dbReference type="PANTHER" id="PTHR12838">
    <property type="entry name" value="U3 SMALL NUCLEOLAR RNA-ASSOCIATED PROTEIN 11"/>
    <property type="match status" value="1"/>
</dbReference>
<keyword evidence="3 5" id="KW-0698">rRNA processing</keyword>
<accession>A0A7S3QXA6</accession>
<name>A0A7S3QXA6_DUNTE</name>
<comment type="subunit">
    <text evidence="5">Component of the ribosomal small subunit (SSU) processome.</text>
</comment>
<evidence type="ECO:0000313" key="7">
    <source>
        <dbReference type="EMBL" id="CAE0496149.1"/>
    </source>
</evidence>
<organism evidence="7">
    <name type="scientific">Dunaliella tertiolecta</name>
    <name type="common">Green alga</name>
    <dbReference type="NCBI Taxonomy" id="3047"/>
    <lineage>
        <taxon>Eukaryota</taxon>
        <taxon>Viridiplantae</taxon>
        <taxon>Chlorophyta</taxon>
        <taxon>core chlorophytes</taxon>
        <taxon>Chlorophyceae</taxon>
        <taxon>CS clade</taxon>
        <taxon>Chlamydomonadales</taxon>
        <taxon>Dunaliellaceae</taxon>
        <taxon>Dunaliella</taxon>
    </lineage>
</organism>
<keyword evidence="4 5" id="KW-0539">Nucleus</keyword>
<evidence type="ECO:0000256" key="3">
    <source>
        <dbReference type="ARBA" id="ARBA00022552"/>
    </source>
</evidence>
<gene>
    <name evidence="7" type="ORF">DTER00134_LOCUS11222</name>
</gene>
<evidence type="ECO:0000256" key="4">
    <source>
        <dbReference type="ARBA" id="ARBA00023242"/>
    </source>
</evidence>
<dbReference type="Pfam" id="PF03998">
    <property type="entry name" value="Utp11"/>
    <property type="match status" value="1"/>
</dbReference>
<feature type="region of interest" description="Disordered" evidence="6">
    <location>
        <begin position="1"/>
        <end position="27"/>
    </location>
</feature>
<sequence>MPSSLANAIKRHTHKERSQPAARKKYGLLEKRKDYLQRARDFHKKEDTIKRLKRKAEERNPDEFYFAMEKARTKNGIHDGSLNKANKYSADELALMRSQDVNYLNLKRQVESEKVEAIQESLHYVGLPAQNKHKVFVDSAKEARTFDPSQYFETPKELLNRQFNRPKVDALKDPNSVVLAEGPKAKKMLAKAEKRKVAAYKELAQRIERKELLSRTANRLALQKEVAGKGRKRKLGKDELARTGNEEGQRQQGPVFRWKRERKK</sequence>